<dbReference type="RefSeq" id="WP_135244344.1">
    <property type="nucleotide sequence ID" value="NZ_SIHO01000001.1"/>
</dbReference>
<dbReference type="GO" id="GO:0003995">
    <property type="term" value="F:acyl-CoA dehydrogenase activity"/>
    <property type="evidence" value="ECO:0007669"/>
    <property type="project" value="TreeGrafter"/>
</dbReference>
<evidence type="ECO:0000256" key="6">
    <source>
        <dbReference type="RuleBase" id="RU362125"/>
    </source>
</evidence>
<dbReference type="Gene3D" id="1.10.540.10">
    <property type="entry name" value="Acyl-CoA dehydrogenase/oxidase, N-terminal domain"/>
    <property type="match status" value="1"/>
</dbReference>
<name>A0A4Y9EQS5_9SPHN</name>
<dbReference type="Gene3D" id="1.20.140.10">
    <property type="entry name" value="Butyryl-CoA Dehydrogenase, subunit A, domain 3"/>
    <property type="match status" value="1"/>
</dbReference>
<evidence type="ECO:0000313" key="10">
    <source>
        <dbReference type="EMBL" id="TFU05619.1"/>
    </source>
</evidence>
<dbReference type="SUPFAM" id="SSF47203">
    <property type="entry name" value="Acyl-CoA dehydrogenase C-terminal domain-like"/>
    <property type="match status" value="1"/>
</dbReference>
<sequence length="366" mass="38963">MAVLSEEQTMLRDMAREWTTNESPVTAFRKFRDLAPACGYDANAFKTMAEMGWAGIVIPEKFGGSDFGWLSLGLVLEETAKTLTASPLASSALAASALVLGSSDAAKATWLPRLASGEVVGTLAIDEGPRHNPAAIATTATKSGDGWTLSGTKAFVHEAHGAALFIVAAQTPDGVGVFAVPADLAGLGLATRKLTDSRSHANVTLANVKVGADAYLGGSDLLDRLLDRARIVTAAEMLGLAEHSFGVTLDYLKQRVQFGQILATFQALQHRMAELFTRIELMRTDVEAALAALDSSTDVPAMASLAKATANDTLHLVSREVIQLHGGIGMTDEYFIAFYIKRARVLENAWGSSTFHRDRYASLAGY</sequence>
<dbReference type="AlphaFoldDB" id="A0A4Y9EQS5"/>
<evidence type="ECO:0000259" key="9">
    <source>
        <dbReference type="Pfam" id="PF02771"/>
    </source>
</evidence>
<comment type="cofactor">
    <cofactor evidence="1 6">
        <name>FAD</name>
        <dbReference type="ChEBI" id="CHEBI:57692"/>
    </cofactor>
</comment>
<dbReference type="InterPro" id="IPR046373">
    <property type="entry name" value="Acyl-CoA_Oxase/DH_mid-dom_sf"/>
</dbReference>
<proteinExistence type="inferred from homology"/>
<keyword evidence="4 6" id="KW-0274">FAD</keyword>
<dbReference type="InterPro" id="IPR036250">
    <property type="entry name" value="AcylCo_DH-like_C"/>
</dbReference>
<dbReference type="Gene3D" id="2.40.110.10">
    <property type="entry name" value="Butyryl-CoA Dehydrogenase, subunit A, domain 2"/>
    <property type="match status" value="1"/>
</dbReference>
<accession>A0A4Y9EQS5</accession>
<dbReference type="InterPro" id="IPR037069">
    <property type="entry name" value="AcylCoA_DH/ox_N_sf"/>
</dbReference>
<dbReference type="EMBL" id="SIHO01000001">
    <property type="protein sequence ID" value="TFU05619.1"/>
    <property type="molecule type" value="Genomic_DNA"/>
</dbReference>
<evidence type="ECO:0000259" key="8">
    <source>
        <dbReference type="Pfam" id="PF02770"/>
    </source>
</evidence>
<evidence type="ECO:0000256" key="5">
    <source>
        <dbReference type="ARBA" id="ARBA00023002"/>
    </source>
</evidence>
<dbReference type="PANTHER" id="PTHR43884">
    <property type="entry name" value="ACYL-COA DEHYDROGENASE"/>
    <property type="match status" value="1"/>
</dbReference>
<dbReference type="OrthoDB" id="7328575at2"/>
<feature type="domain" description="Acyl-CoA dehydrogenase/oxidase N-terminal" evidence="9">
    <location>
        <begin position="5"/>
        <end position="118"/>
    </location>
</feature>
<organism evidence="10 11">
    <name type="scientific">Glacieibacterium arshaanense</name>
    <dbReference type="NCBI Taxonomy" id="2511025"/>
    <lineage>
        <taxon>Bacteria</taxon>
        <taxon>Pseudomonadati</taxon>
        <taxon>Pseudomonadota</taxon>
        <taxon>Alphaproteobacteria</taxon>
        <taxon>Sphingomonadales</taxon>
        <taxon>Sphingosinicellaceae</taxon>
        <taxon>Glacieibacterium</taxon>
    </lineage>
</organism>
<evidence type="ECO:0000259" key="7">
    <source>
        <dbReference type="Pfam" id="PF00441"/>
    </source>
</evidence>
<feature type="domain" description="Acyl-CoA dehydrogenase/oxidase C-terminal" evidence="7">
    <location>
        <begin position="221"/>
        <end position="360"/>
    </location>
</feature>
<dbReference type="Pfam" id="PF02771">
    <property type="entry name" value="Acyl-CoA_dh_N"/>
    <property type="match status" value="1"/>
</dbReference>
<dbReference type="SUPFAM" id="SSF56645">
    <property type="entry name" value="Acyl-CoA dehydrogenase NM domain-like"/>
    <property type="match status" value="1"/>
</dbReference>
<evidence type="ECO:0000256" key="2">
    <source>
        <dbReference type="ARBA" id="ARBA00009347"/>
    </source>
</evidence>
<dbReference type="InterPro" id="IPR013786">
    <property type="entry name" value="AcylCoA_DH/ox_N"/>
</dbReference>
<feature type="domain" description="Acyl-CoA oxidase/dehydrogenase middle" evidence="8">
    <location>
        <begin position="132"/>
        <end position="194"/>
    </location>
</feature>
<gene>
    <name evidence="10" type="ORF">EUV02_00855</name>
</gene>
<dbReference type="Pfam" id="PF02770">
    <property type="entry name" value="Acyl-CoA_dh_M"/>
    <property type="match status" value="1"/>
</dbReference>
<dbReference type="InterPro" id="IPR009100">
    <property type="entry name" value="AcylCoA_DH/oxidase_NM_dom_sf"/>
</dbReference>
<keyword evidence="3 6" id="KW-0285">Flavoprotein</keyword>
<reference evidence="10 11" key="1">
    <citation type="submission" date="2019-02" db="EMBL/GenBank/DDBJ databases">
        <title>Polymorphobacter sp. isolated from the lake at the Tibet of China.</title>
        <authorList>
            <person name="Li A."/>
        </authorList>
    </citation>
    <scope>NUCLEOTIDE SEQUENCE [LARGE SCALE GENOMIC DNA]</scope>
    <source>
        <strain evidence="10 11">DJ1R-1</strain>
    </source>
</reference>
<evidence type="ECO:0000313" key="11">
    <source>
        <dbReference type="Proteomes" id="UP000297737"/>
    </source>
</evidence>
<keyword evidence="11" id="KW-1185">Reference proteome</keyword>
<evidence type="ECO:0000256" key="1">
    <source>
        <dbReference type="ARBA" id="ARBA00001974"/>
    </source>
</evidence>
<dbReference type="CDD" id="cd00567">
    <property type="entry name" value="ACAD"/>
    <property type="match status" value="1"/>
</dbReference>
<comment type="caution">
    <text evidence="10">The sequence shown here is derived from an EMBL/GenBank/DDBJ whole genome shotgun (WGS) entry which is preliminary data.</text>
</comment>
<evidence type="ECO:0000256" key="3">
    <source>
        <dbReference type="ARBA" id="ARBA00022630"/>
    </source>
</evidence>
<keyword evidence="5 6" id="KW-0560">Oxidoreductase</keyword>
<dbReference type="PANTHER" id="PTHR43884:SF20">
    <property type="entry name" value="ACYL-COA DEHYDROGENASE FADE28"/>
    <property type="match status" value="1"/>
</dbReference>
<dbReference type="InterPro" id="IPR009075">
    <property type="entry name" value="AcylCo_DH/oxidase_C"/>
</dbReference>
<evidence type="ECO:0000256" key="4">
    <source>
        <dbReference type="ARBA" id="ARBA00022827"/>
    </source>
</evidence>
<dbReference type="GO" id="GO:0050660">
    <property type="term" value="F:flavin adenine dinucleotide binding"/>
    <property type="evidence" value="ECO:0007669"/>
    <property type="project" value="InterPro"/>
</dbReference>
<protein>
    <submittedName>
        <fullName evidence="10">Acyl-CoA dehydrogenase</fullName>
    </submittedName>
</protein>
<dbReference type="Pfam" id="PF00441">
    <property type="entry name" value="Acyl-CoA_dh_1"/>
    <property type="match status" value="1"/>
</dbReference>
<dbReference type="InterPro" id="IPR006091">
    <property type="entry name" value="Acyl-CoA_Oxase/DH_mid-dom"/>
</dbReference>
<comment type="similarity">
    <text evidence="2 6">Belongs to the acyl-CoA dehydrogenase family.</text>
</comment>
<dbReference type="Proteomes" id="UP000297737">
    <property type="component" value="Unassembled WGS sequence"/>
</dbReference>